<dbReference type="PANTHER" id="PTHR45703">
    <property type="entry name" value="DYNEIN HEAVY CHAIN"/>
    <property type="match status" value="1"/>
</dbReference>
<dbReference type="PANTHER" id="PTHR45703:SF36">
    <property type="entry name" value="DYNEIN HEAVY CHAIN, CYTOPLASMIC"/>
    <property type="match status" value="1"/>
</dbReference>
<feature type="compositionally biased region" description="Acidic residues" evidence="15">
    <location>
        <begin position="376"/>
        <end position="395"/>
    </location>
</feature>
<keyword evidence="10" id="KW-0175">Coiled coil</keyword>
<keyword evidence="8" id="KW-0067">ATP-binding</keyword>
<evidence type="ECO:0000259" key="16">
    <source>
        <dbReference type="Pfam" id="PF08393"/>
    </source>
</evidence>
<evidence type="ECO:0000256" key="9">
    <source>
        <dbReference type="ARBA" id="ARBA00023017"/>
    </source>
</evidence>
<comment type="caution">
    <text evidence="18">The sequence shown here is derived from an EMBL/GenBank/DDBJ whole genome shotgun (WGS) entry which is preliminary data.</text>
</comment>
<dbReference type="Gene3D" id="3.20.180.20">
    <property type="entry name" value="Dynein heavy chain, N-terminal domain 2"/>
    <property type="match status" value="1"/>
</dbReference>
<feature type="compositionally biased region" description="Polar residues" evidence="15">
    <location>
        <begin position="216"/>
        <end position="226"/>
    </location>
</feature>
<dbReference type="InterPro" id="IPR027417">
    <property type="entry name" value="P-loop_NTPase"/>
</dbReference>
<evidence type="ECO:0000256" key="4">
    <source>
        <dbReference type="ARBA" id="ARBA00022490"/>
    </source>
</evidence>
<feature type="domain" description="Dynein heavy chain hydrolytic ATP-binding dynein motor region" evidence="17">
    <location>
        <begin position="1368"/>
        <end position="1597"/>
    </location>
</feature>
<keyword evidence="11" id="KW-0969">Cilium</keyword>
<dbReference type="GO" id="GO:0005524">
    <property type="term" value="F:ATP binding"/>
    <property type="evidence" value="ECO:0007669"/>
    <property type="project" value="UniProtKB-KW"/>
</dbReference>
<keyword evidence="12" id="KW-0505">Motor protein</keyword>
<feature type="domain" description="Dynein heavy chain hydrolytic ATP-binding dynein motor region" evidence="17">
    <location>
        <begin position="1620"/>
        <end position="1717"/>
    </location>
</feature>
<evidence type="ECO:0000256" key="10">
    <source>
        <dbReference type="ARBA" id="ARBA00023054"/>
    </source>
</evidence>
<evidence type="ECO:0000259" key="17">
    <source>
        <dbReference type="Pfam" id="PF12774"/>
    </source>
</evidence>
<dbReference type="Gene3D" id="3.40.50.300">
    <property type="entry name" value="P-loop containing nucleotide triphosphate hydrolases"/>
    <property type="match status" value="2"/>
</dbReference>
<dbReference type="Pfam" id="PF08393">
    <property type="entry name" value="DHC_N2"/>
    <property type="match status" value="1"/>
</dbReference>
<dbReference type="GO" id="GO:0030286">
    <property type="term" value="C:dynein complex"/>
    <property type="evidence" value="ECO:0007669"/>
    <property type="project" value="UniProtKB-KW"/>
</dbReference>
<evidence type="ECO:0000256" key="11">
    <source>
        <dbReference type="ARBA" id="ARBA00023069"/>
    </source>
</evidence>
<dbReference type="FunFam" id="3.20.180.20:FF:000003">
    <property type="entry name" value="Dynein heavy chain 12, axonemal"/>
    <property type="match status" value="1"/>
</dbReference>
<dbReference type="Proteomes" id="UP000593567">
    <property type="component" value="Unassembled WGS sequence"/>
</dbReference>
<dbReference type="SUPFAM" id="SSF52540">
    <property type="entry name" value="P-loop containing nucleoside triphosphate hydrolases"/>
    <property type="match status" value="2"/>
</dbReference>
<evidence type="ECO:0000256" key="5">
    <source>
        <dbReference type="ARBA" id="ARBA00022701"/>
    </source>
</evidence>
<dbReference type="GO" id="GO:0051959">
    <property type="term" value="F:dynein light intermediate chain binding"/>
    <property type="evidence" value="ECO:0007669"/>
    <property type="project" value="InterPro"/>
</dbReference>
<dbReference type="GO" id="GO:0007018">
    <property type="term" value="P:microtubule-based movement"/>
    <property type="evidence" value="ECO:0007669"/>
    <property type="project" value="InterPro"/>
</dbReference>
<dbReference type="InterPro" id="IPR035699">
    <property type="entry name" value="AAA_6"/>
</dbReference>
<evidence type="ECO:0000256" key="1">
    <source>
        <dbReference type="ARBA" id="ARBA00004138"/>
    </source>
</evidence>
<evidence type="ECO:0000256" key="15">
    <source>
        <dbReference type="SAM" id="MobiDB-lite"/>
    </source>
</evidence>
<dbReference type="FunFam" id="1.10.287.2620:FF:000001">
    <property type="entry name" value="Cytoplasmic dynein heavy chain 1"/>
    <property type="match status" value="1"/>
</dbReference>
<accession>A0A7J7J9Y0</accession>
<keyword evidence="7" id="KW-0547">Nucleotide-binding</keyword>
<evidence type="ECO:0000256" key="13">
    <source>
        <dbReference type="ARBA" id="ARBA00023212"/>
    </source>
</evidence>
<dbReference type="InterPro" id="IPR042222">
    <property type="entry name" value="Dynein_2_N"/>
</dbReference>
<comment type="subcellular location">
    <subcellularLocation>
        <location evidence="1">Cell projection</location>
        <location evidence="1">Cilium</location>
    </subcellularLocation>
    <subcellularLocation>
        <location evidence="2">Cytoplasm</location>
        <location evidence="2">Cytoskeleton</location>
    </subcellularLocation>
</comment>
<organism evidence="18 19">
    <name type="scientific">Bugula neritina</name>
    <name type="common">Brown bryozoan</name>
    <name type="synonym">Sertularia neritina</name>
    <dbReference type="NCBI Taxonomy" id="10212"/>
    <lineage>
        <taxon>Eukaryota</taxon>
        <taxon>Metazoa</taxon>
        <taxon>Spiralia</taxon>
        <taxon>Lophotrochozoa</taxon>
        <taxon>Bryozoa</taxon>
        <taxon>Gymnolaemata</taxon>
        <taxon>Cheilostomatida</taxon>
        <taxon>Flustrina</taxon>
        <taxon>Buguloidea</taxon>
        <taxon>Bugulidae</taxon>
        <taxon>Bugula</taxon>
    </lineage>
</organism>
<dbReference type="GO" id="GO:0005874">
    <property type="term" value="C:microtubule"/>
    <property type="evidence" value="ECO:0007669"/>
    <property type="project" value="UniProtKB-KW"/>
</dbReference>
<keyword evidence="13" id="KW-0206">Cytoskeleton</keyword>
<evidence type="ECO:0000256" key="6">
    <source>
        <dbReference type="ARBA" id="ARBA00022737"/>
    </source>
</evidence>
<keyword evidence="4" id="KW-0963">Cytoplasm</keyword>
<reference evidence="18" key="1">
    <citation type="submission" date="2020-06" db="EMBL/GenBank/DDBJ databases">
        <title>Draft genome of Bugula neritina, a colonial animal packing powerful symbionts and potential medicines.</title>
        <authorList>
            <person name="Rayko M."/>
        </authorList>
    </citation>
    <scope>NUCLEOTIDE SEQUENCE [LARGE SCALE GENOMIC DNA]</scope>
    <source>
        <strain evidence="18">Kwan_BN1</strain>
    </source>
</reference>
<feature type="region of interest" description="Disordered" evidence="15">
    <location>
        <begin position="1813"/>
        <end position="1851"/>
    </location>
</feature>
<keyword evidence="9" id="KW-0243">Dynein</keyword>
<comment type="similarity">
    <text evidence="3">Belongs to the dynein heavy chain family.</text>
</comment>
<feature type="region of interest" description="Disordered" evidence="15">
    <location>
        <begin position="351"/>
        <end position="414"/>
    </location>
</feature>
<name>A0A7J7J9Y0_BUGNE</name>
<keyword evidence="6" id="KW-0677">Repeat</keyword>
<keyword evidence="14" id="KW-0966">Cell projection</keyword>
<dbReference type="FunFam" id="1.10.8.710:FF:000001">
    <property type="entry name" value="Dynein axonemal heavy chain 2"/>
    <property type="match status" value="1"/>
</dbReference>
<evidence type="ECO:0000256" key="14">
    <source>
        <dbReference type="ARBA" id="ARBA00023273"/>
    </source>
</evidence>
<dbReference type="Pfam" id="PF12774">
    <property type="entry name" value="AAA_6"/>
    <property type="match status" value="2"/>
</dbReference>
<dbReference type="Gene3D" id="1.20.58.1120">
    <property type="match status" value="1"/>
</dbReference>
<gene>
    <name evidence="18" type="ORF">EB796_018674</name>
</gene>
<dbReference type="GO" id="GO:0045505">
    <property type="term" value="F:dynein intermediate chain binding"/>
    <property type="evidence" value="ECO:0007669"/>
    <property type="project" value="InterPro"/>
</dbReference>
<sequence>MNPKDPMALSVATPVLQWIWEKDLYSQIIKIPVFKKFRKWKAFTMWHRIVRNSKSCGSSGLLTRRLFLANEVLQGCLLHVQSLCQAASGSLTGYGTEQSGILFVDVSKHKTYSLSDFTEAQSLASQKGAEKLLALRKEIVLVVWESCAFLRLVDMQVMELLRRLVKTSMRHLLEFMNASACVIGEEVKSAKKDPEEDEHDGEFSETSSIAFGPKGKSQNTRSSAKTNRLKPFSRFHRTDLSSSITVVSPDEFLTPNTKSTSVSKPGLYKKKGQGETYSVPVFNFEKSPSEHIIPDAGDVLREVHEQEIIEEIPEPIFSLSMILLTPTKPSAAASPVSSRRSAELHSAMRSVSAAHRNTTGGRKGVTFPERVTSAIEQDEESLFGDEEDIETEEDSASVGEDKDGIDSEGDGVQELDIETTDYAYGEVTPRHTGPAQDKSGATKAVLSPGPASFRAALKDVITGFSSTICAYESLQEDPKLSVFCSNPRFDLKLNSVDPEDFLDADDDLKPIYPDIHQLFSDDPEYEDMEQELHDCMDDVLEEIIAYSKEYSRYCLMVDHARRTDINTMMEQKTWGTDDFQQSLKTHTEQINQMKKMIKRRRIGMMDLCAEEFSQSCLPYPSAVIKAINNKLPVVAKKKNDELLTIIKSSSKRLDFTPETVDAFVEHLSYLSRMVADMPTLEREFNVVTRLYTISKEFDVNVHPEDFALYQTLAPSFQHLKSTILYCEAKKEENIRIFSTDLNSLIRETRFHLMTLKNVVRDPLLISSETMSLVALERIKSLQDEVQSLSTKVRNYANYQERFGTSLASSKKAEEYILLDRDEGVKAHVVQSELGEIERDLTLRRLLWESSEELTKLVEEWTATTFDQLNVESLQKNVNRFTQTVYMLEKGLPTNDVVPNLKHRVTDFKQGMPVIVSLRNPSLRARHWTEIESLIGRQIPRGQAFTLGNLMEMKIYKHKTKIQDISTTASNEATLETMLQKVIALWQSTDFRFVAHQARDTHIISAADDIMALLEESQVTIGTIRGSRYVTPIKTQVDDWERRLTLFARTLDEWMNCQRNWLYLEQIFSNPDIQRQLPTESKLFTNVDKSWRDLMRRTVDRPNALKAGTAPGVLEMLQSSNTSLEKIHKCLEDYLETKRLVFPRFYFLSNDDLLDILAHSKNPEAVQPHLAKCFANVHSLDIQVVPRQPPTVKSMRSAEGEQLPMPKNVRARPPVEAWLGVVETGMFDSVKRHLKSGLASWVGAELKEWVLEHPGQVVLTVIQIMFNKAMCKCFADYKCVEAMQTYREEMISILNQLTELVSTDLISYKRLSVEAMLTIQVHNRDIVTSLIESGITDKRDFDWLRQLRYEWDEQKNDCQLIQCDANFTYGYEYLGCSPRLVMTPLTDRCYLTLTGALHLHLGGSPAGPAGTGKTETVKDLAKSLGKQCVVFNCSEGLDYKMLGKFFSGLSQSGSWCCFDEFNRIDIEVLSVVAQQIHTIKTAKDSTAPRFLFEGREIRLNPTCGYFITMNPTYAGRVELPDNLKSLFRPVAMMVPNYALIAEIMLFSEGFRSAKALSKKIVNLYQLASTQLSQQDHYDFGMRAIKSILVMAGHRKGQASQVIYTGASNSSDDSPSHDAKLTPELEESYILIHSLRDANLPKFIAEDVPLFESLLDDLFPGMKPPKPENAALEKAISITTRDLGLQWWSGQVEKVKQLHSQLQVRHGVMLVGPTCGGKTTVRNILQKALVLVPTITEIIKNDAGHTFNTLNKSTMQLLRANKKGHVESCVINPKCCQLGDLYGESDPNTFEWSDGLIASTVRRFAKELTADNKADSNKASKGAAGGGRQVASERADSSLTGVSNEAPEPETNKSGGIINWRWLVLDGPVDTTWVENLNTVLDDSKILCLSNGERIALADGMRLIFEVDNLSQASPATISRCAMVYMAGFETHPKATKTYVQSSQKKNNFCPVM</sequence>
<evidence type="ECO:0008006" key="20">
    <source>
        <dbReference type="Google" id="ProtNLM"/>
    </source>
</evidence>
<evidence type="ECO:0000313" key="18">
    <source>
        <dbReference type="EMBL" id="KAF6023032.1"/>
    </source>
</evidence>
<dbReference type="InterPro" id="IPR043157">
    <property type="entry name" value="Dynein_AAA1S"/>
</dbReference>
<dbReference type="InterPro" id="IPR013602">
    <property type="entry name" value="Dynein_heavy_linker"/>
</dbReference>
<dbReference type="Gene3D" id="1.20.140.100">
    <property type="entry name" value="Dynein heavy chain, N-terminal domain 2"/>
    <property type="match status" value="1"/>
</dbReference>
<dbReference type="FunFam" id="1.20.140.100:FF:000004">
    <property type="entry name" value="Dynein axonemal heavy chain 6"/>
    <property type="match status" value="1"/>
</dbReference>
<keyword evidence="5" id="KW-0493">Microtubule</keyword>
<feature type="domain" description="Dynein heavy chain linker" evidence="16">
    <location>
        <begin position="834"/>
        <end position="1235"/>
    </location>
</feature>
<dbReference type="FunFam" id="1.20.58.1120:FF:000007">
    <property type="entry name" value="Dynein heavy chain 4"/>
    <property type="match status" value="1"/>
</dbReference>
<dbReference type="EMBL" id="VXIV02002771">
    <property type="protein sequence ID" value="KAF6023032.1"/>
    <property type="molecule type" value="Genomic_DNA"/>
</dbReference>
<dbReference type="InterPro" id="IPR042228">
    <property type="entry name" value="Dynein_linker_3"/>
</dbReference>
<evidence type="ECO:0000313" key="19">
    <source>
        <dbReference type="Proteomes" id="UP000593567"/>
    </source>
</evidence>
<feature type="region of interest" description="Disordered" evidence="15">
    <location>
        <begin position="189"/>
        <end position="228"/>
    </location>
</feature>
<evidence type="ECO:0000256" key="7">
    <source>
        <dbReference type="ARBA" id="ARBA00022741"/>
    </source>
</evidence>
<dbReference type="FunFam" id="3.40.50.300:FF:000063">
    <property type="entry name" value="dynein heavy chain 6, axonemal"/>
    <property type="match status" value="1"/>
</dbReference>
<evidence type="ECO:0000256" key="12">
    <source>
        <dbReference type="ARBA" id="ARBA00023175"/>
    </source>
</evidence>
<evidence type="ECO:0000256" key="3">
    <source>
        <dbReference type="ARBA" id="ARBA00008887"/>
    </source>
</evidence>
<keyword evidence="19" id="KW-1185">Reference proteome</keyword>
<proteinExistence type="inferred from homology"/>
<evidence type="ECO:0000256" key="8">
    <source>
        <dbReference type="ARBA" id="ARBA00022840"/>
    </source>
</evidence>
<dbReference type="Gene3D" id="1.10.287.2620">
    <property type="match status" value="1"/>
</dbReference>
<dbReference type="Gene3D" id="1.10.8.710">
    <property type="match status" value="1"/>
</dbReference>
<dbReference type="GO" id="GO:0005929">
    <property type="term" value="C:cilium"/>
    <property type="evidence" value="ECO:0007669"/>
    <property type="project" value="UniProtKB-SubCell"/>
</dbReference>
<protein>
    <recommendedName>
        <fullName evidence="20">DNAH14</fullName>
    </recommendedName>
</protein>
<dbReference type="InterPro" id="IPR026983">
    <property type="entry name" value="DHC"/>
</dbReference>
<dbReference type="OrthoDB" id="424310at2759"/>
<evidence type="ECO:0000256" key="2">
    <source>
        <dbReference type="ARBA" id="ARBA00004245"/>
    </source>
</evidence>